<comment type="caution">
    <text evidence="1">The sequence shown here is derived from an EMBL/GenBank/DDBJ whole genome shotgun (WGS) entry which is preliminary data.</text>
</comment>
<gene>
    <name evidence="1" type="ORF">N339_08071</name>
</gene>
<sequence>QKSILIRYRLRFASLFSYLCKKLLHTVSFYTHNLVFPLEKGRPLPRD</sequence>
<dbReference type="EMBL" id="JMFR01078065">
    <property type="protein sequence ID" value="KFV01115.1"/>
    <property type="molecule type" value="Genomic_DNA"/>
</dbReference>
<name>A0AAW3DLT1_9AVES</name>
<accession>A0AAW3DLT1</accession>
<organism evidence="1 2">
    <name type="scientific">Pterocles gutturalis</name>
    <name type="common">yellow-throated sandgrouse</name>
    <dbReference type="NCBI Taxonomy" id="240206"/>
    <lineage>
        <taxon>Eukaryota</taxon>
        <taxon>Metazoa</taxon>
        <taxon>Chordata</taxon>
        <taxon>Craniata</taxon>
        <taxon>Vertebrata</taxon>
        <taxon>Euteleostomi</taxon>
        <taxon>Archelosauria</taxon>
        <taxon>Archosauria</taxon>
        <taxon>Dinosauria</taxon>
        <taxon>Saurischia</taxon>
        <taxon>Theropoda</taxon>
        <taxon>Coelurosauria</taxon>
        <taxon>Aves</taxon>
        <taxon>Neognathae</taxon>
        <taxon>Neoaves</taxon>
        <taxon>Columbimorphae</taxon>
        <taxon>Pterocliformes</taxon>
        <taxon>Pteroclidae</taxon>
        <taxon>Pterocles</taxon>
    </lineage>
</organism>
<feature type="non-terminal residue" evidence="1">
    <location>
        <position position="1"/>
    </location>
</feature>
<dbReference type="Proteomes" id="UP000053149">
    <property type="component" value="Unassembled WGS sequence"/>
</dbReference>
<feature type="non-terminal residue" evidence="1">
    <location>
        <position position="47"/>
    </location>
</feature>
<protein>
    <submittedName>
        <fullName evidence="1">Uncharacterized protein</fullName>
    </submittedName>
</protein>
<evidence type="ECO:0000313" key="1">
    <source>
        <dbReference type="EMBL" id="KFV01115.1"/>
    </source>
</evidence>
<keyword evidence="2" id="KW-1185">Reference proteome</keyword>
<dbReference type="AlphaFoldDB" id="A0AAW3DLT1"/>
<evidence type="ECO:0000313" key="2">
    <source>
        <dbReference type="Proteomes" id="UP000053149"/>
    </source>
</evidence>
<reference evidence="1 2" key="1">
    <citation type="journal article" date="2014" name="Science">
        <title>Comparative genomics reveals insights into avian genome evolution and adaptation.</title>
        <authorList>
            <consortium name="Avian Genome Consortium"/>
            <person name="Zhang G."/>
            <person name="Li C."/>
            <person name="Li Q."/>
            <person name="Li B."/>
            <person name="Larkin D.M."/>
            <person name="Lee C."/>
            <person name="Storz J.F."/>
            <person name="Antunes A."/>
            <person name="Greenwold M.J."/>
            <person name="Meredith R.W."/>
            <person name="Odeen A."/>
            <person name="Cui J."/>
            <person name="Zhou Q."/>
            <person name="Xu L."/>
            <person name="Pan H."/>
            <person name="Wang Z."/>
            <person name="Jin L."/>
            <person name="Zhang P."/>
            <person name="Hu H."/>
            <person name="Yang W."/>
            <person name="Hu J."/>
            <person name="Xiao J."/>
            <person name="Yang Z."/>
            <person name="Liu Y."/>
            <person name="Xie Q."/>
            <person name="Yu H."/>
            <person name="Lian J."/>
            <person name="Wen P."/>
            <person name="Zhang F."/>
            <person name="Li H."/>
            <person name="Zeng Y."/>
            <person name="Xiong Z."/>
            <person name="Liu S."/>
            <person name="Zhou L."/>
            <person name="Huang Z."/>
            <person name="An N."/>
            <person name="Wang J."/>
            <person name="Zheng Q."/>
            <person name="Xiong Y."/>
            <person name="Wang G."/>
            <person name="Wang B."/>
            <person name="Wang J."/>
            <person name="Fan Y."/>
            <person name="da Fonseca R.R."/>
            <person name="Alfaro-Nunez A."/>
            <person name="Schubert M."/>
            <person name="Orlando L."/>
            <person name="Mourier T."/>
            <person name="Howard J.T."/>
            <person name="Ganapathy G."/>
            <person name="Pfenning A."/>
            <person name="Whitney O."/>
            <person name="Rivas M.V."/>
            <person name="Hara E."/>
            <person name="Smith J."/>
            <person name="Farre M."/>
            <person name="Narayan J."/>
            <person name="Slavov G."/>
            <person name="Romanov M.N."/>
            <person name="Borges R."/>
            <person name="Machado J.P."/>
            <person name="Khan I."/>
            <person name="Springer M.S."/>
            <person name="Gatesy J."/>
            <person name="Hoffmann F.G."/>
            <person name="Opazo J.C."/>
            <person name="Hastad O."/>
            <person name="Sawyer R.H."/>
            <person name="Kim H."/>
            <person name="Kim K.W."/>
            <person name="Kim H.J."/>
            <person name="Cho S."/>
            <person name="Li N."/>
            <person name="Huang Y."/>
            <person name="Bruford M.W."/>
            <person name="Zhan X."/>
            <person name="Dixon A."/>
            <person name="Bertelsen M.F."/>
            <person name="Derryberry E."/>
            <person name="Warren W."/>
            <person name="Wilson R.K."/>
            <person name="Li S."/>
            <person name="Ray D.A."/>
            <person name="Green R.E."/>
            <person name="O'Brien S.J."/>
            <person name="Griffin D."/>
            <person name="Johnson W.E."/>
            <person name="Haussler D."/>
            <person name="Ryder O.A."/>
            <person name="Willerslev E."/>
            <person name="Graves G.R."/>
            <person name="Alstrom P."/>
            <person name="Fjeldsa J."/>
            <person name="Mindell D.P."/>
            <person name="Edwards S.V."/>
            <person name="Braun E.L."/>
            <person name="Rahbek C."/>
            <person name="Burt D.W."/>
            <person name="Houde P."/>
            <person name="Zhang Y."/>
            <person name="Yang H."/>
            <person name="Wang J."/>
            <person name="Jarvis E.D."/>
            <person name="Gilbert M.T."/>
            <person name="Wang J."/>
        </authorList>
    </citation>
    <scope>NUCLEOTIDE SEQUENCE [LARGE SCALE GENOMIC DNA]</scope>
    <source>
        <strain evidence="1">BGI_N339</strain>
    </source>
</reference>
<proteinExistence type="predicted"/>